<dbReference type="GeneID" id="25729187"/>
<dbReference type="EMBL" id="KK103169">
    <property type="protein sequence ID" value="KIY96081.1"/>
    <property type="molecule type" value="Genomic_DNA"/>
</dbReference>
<evidence type="ECO:0000313" key="1">
    <source>
        <dbReference type="EMBL" id="KIY96081.1"/>
    </source>
</evidence>
<reference evidence="1 2" key="1">
    <citation type="journal article" date="2013" name="BMC Genomics">
        <title>Reconstruction of the lipid metabolism for the microalga Monoraphidium neglectum from its genome sequence reveals characteristics suitable for biofuel production.</title>
        <authorList>
            <person name="Bogen C."/>
            <person name="Al-Dilaimi A."/>
            <person name="Albersmeier A."/>
            <person name="Wichmann J."/>
            <person name="Grundmann M."/>
            <person name="Rupp O."/>
            <person name="Lauersen K.J."/>
            <person name="Blifernez-Klassen O."/>
            <person name="Kalinowski J."/>
            <person name="Goesmann A."/>
            <person name="Mussgnug J.H."/>
            <person name="Kruse O."/>
        </authorList>
    </citation>
    <scope>NUCLEOTIDE SEQUENCE [LARGE SCALE GENOMIC DNA]</scope>
    <source>
        <strain evidence="1 2">SAG 48.87</strain>
    </source>
</reference>
<evidence type="ECO:0008006" key="3">
    <source>
        <dbReference type="Google" id="ProtNLM"/>
    </source>
</evidence>
<dbReference type="STRING" id="145388.A0A0D2M472"/>
<dbReference type="OrthoDB" id="63514at2759"/>
<dbReference type="AlphaFoldDB" id="A0A0D2M472"/>
<accession>A0A0D2M472</accession>
<organism evidence="1 2">
    <name type="scientific">Monoraphidium neglectum</name>
    <dbReference type="NCBI Taxonomy" id="145388"/>
    <lineage>
        <taxon>Eukaryota</taxon>
        <taxon>Viridiplantae</taxon>
        <taxon>Chlorophyta</taxon>
        <taxon>core chlorophytes</taxon>
        <taxon>Chlorophyceae</taxon>
        <taxon>CS clade</taxon>
        <taxon>Sphaeropleales</taxon>
        <taxon>Selenastraceae</taxon>
        <taxon>Monoraphidium</taxon>
    </lineage>
</organism>
<dbReference type="Proteomes" id="UP000054498">
    <property type="component" value="Unassembled WGS sequence"/>
</dbReference>
<name>A0A0D2M472_9CHLO</name>
<gene>
    <name evidence="1" type="ORF">MNEG_11880</name>
</gene>
<protein>
    <recommendedName>
        <fullName evidence="3">F-box domain-containing protein</fullName>
    </recommendedName>
</protein>
<sequence>MAASQVTPGAAIKLGLDELQAIFERLPFIEQALTVSRLSREWREWSDARCGPWCGPGDGAIAGDQDSEAHRDAASGPDAASTCARCGSRRARLEASSPRAPLWAVRDHWPGLSWRQELVAVQRAARHGDLEVLQWLHQAGLYTFHAGGLTVLTLAAHGHADALRWAADEAGALWHEDACAAAARGGHLGVLAVAHARGRLAPEERERCRRAAKGDPAVCEWLDGLMLLDLALE</sequence>
<dbReference type="RefSeq" id="XP_013895101.1">
    <property type="nucleotide sequence ID" value="XM_014039647.1"/>
</dbReference>
<proteinExistence type="predicted"/>
<evidence type="ECO:0000313" key="2">
    <source>
        <dbReference type="Proteomes" id="UP000054498"/>
    </source>
</evidence>
<dbReference type="KEGG" id="mng:MNEG_11880"/>
<keyword evidence="2" id="KW-1185">Reference proteome</keyword>